<dbReference type="AlphaFoldDB" id="E2BLA5"/>
<sequence length="84" mass="9022">LTASVLDAAKQVLGIAARSENIKGTYVKVLRDAATAIAAGATILTKRVAKVGGDNLDILEVRSENQKLHTSHVEVKREVEELKE</sequence>
<gene>
    <name evidence="1" type="ORF">EAI_15526</name>
</gene>
<dbReference type="InParanoid" id="E2BLA5"/>
<keyword evidence="2" id="KW-1185">Reference proteome</keyword>
<accession>E2BLA5</accession>
<proteinExistence type="predicted"/>
<reference evidence="1 2" key="1">
    <citation type="journal article" date="2010" name="Science">
        <title>Genomic comparison of the ants Camponotus floridanus and Harpegnathos saltator.</title>
        <authorList>
            <person name="Bonasio R."/>
            <person name="Zhang G."/>
            <person name="Ye C."/>
            <person name="Mutti N.S."/>
            <person name="Fang X."/>
            <person name="Qin N."/>
            <person name="Donahue G."/>
            <person name="Yang P."/>
            <person name="Li Q."/>
            <person name="Li C."/>
            <person name="Zhang P."/>
            <person name="Huang Z."/>
            <person name="Berger S.L."/>
            <person name="Reinberg D."/>
            <person name="Wang J."/>
            <person name="Liebig J."/>
        </authorList>
    </citation>
    <scope>NUCLEOTIDE SEQUENCE [LARGE SCALE GENOMIC DNA]</scope>
    <source>
        <strain evidence="1 2">R22 G/1</strain>
    </source>
</reference>
<evidence type="ECO:0000313" key="2">
    <source>
        <dbReference type="Proteomes" id="UP000008237"/>
    </source>
</evidence>
<feature type="non-terminal residue" evidence="1">
    <location>
        <position position="84"/>
    </location>
</feature>
<dbReference type="EMBL" id="GL449005">
    <property type="protein sequence ID" value="EFN83524.1"/>
    <property type="molecule type" value="Genomic_DNA"/>
</dbReference>
<dbReference type="Proteomes" id="UP000008237">
    <property type="component" value="Unassembled WGS sequence"/>
</dbReference>
<name>E2BLA5_HARSA</name>
<evidence type="ECO:0000313" key="1">
    <source>
        <dbReference type="EMBL" id="EFN83524.1"/>
    </source>
</evidence>
<organism evidence="2">
    <name type="scientific">Harpegnathos saltator</name>
    <name type="common">Jerdon's jumping ant</name>
    <dbReference type="NCBI Taxonomy" id="610380"/>
    <lineage>
        <taxon>Eukaryota</taxon>
        <taxon>Metazoa</taxon>
        <taxon>Ecdysozoa</taxon>
        <taxon>Arthropoda</taxon>
        <taxon>Hexapoda</taxon>
        <taxon>Insecta</taxon>
        <taxon>Pterygota</taxon>
        <taxon>Neoptera</taxon>
        <taxon>Endopterygota</taxon>
        <taxon>Hymenoptera</taxon>
        <taxon>Apocrita</taxon>
        <taxon>Aculeata</taxon>
        <taxon>Formicoidea</taxon>
        <taxon>Formicidae</taxon>
        <taxon>Ponerinae</taxon>
        <taxon>Ponerini</taxon>
        <taxon>Harpegnathos</taxon>
    </lineage>
</organism>
<protein>
    <submittedName>
        <fullName evidence="1">Uncharacterized protein</fullName>
    </submittedName>
</protein>
<feature type="non-terminal residue" evidence="1">
    <location>
        <position position="1"/>
    </location>
</feature>